<evidence type="ECO:0000313" key="1">
    <source>
        <dbReference type="EMBL" id="MFC7153117.1"/>
    </source>
</evidence>
<comment type="caution">
    <text evidence="1">The sequence shown here is derived from an EMBL/GenBank/DDBJ whole genome shotgun (WGS) entry which is preliminary data.</text>
</comment>
<accession>A0ABW2FNS1</accession>
<reference evidence="2" key="1">
    <citation type="journal article" date="2019" name="Int. J. Syst. Evol. Microbiol.">
        <title>The Global Catalogue of Microorganisms (GCM) 10K type strain sequencing project: providing services to taxonomists for standard genome sequencing and annotation.</title>
        <authorList>
            <consortium name="The Broad Institute Genomics Platform"/>
            <consortium name="The Broad Institute Genome Sequencing Center for Infectious Disease"/>
            <person name="Wu L."/>
            <person name="Ma J."/>
        </authorList>
    </citation>
    <scope>NUCLEOTIDE SEQUENCE [LARGE SCALE GENOMIC DNA]</scope>
    <source>
        <strain evidence="2">KCTC 12907</strain>
    </source>
</reference>
<sequence length="197" mass="23241">MHKNSAIVFCLILSLLANAVLLKMYFDRKSNQAALEKGILLNEYVERGKDLGYFRAFVKELAAKEGEHLPITEEQSGLYWILAVPREPIIMNFAYGVQSDYELYDDYLEIIQQFDREYKEMVDQFRYKLPLMNKEQLADLGQHLDETYDLFFDKALRDWRISRSGKKLDIRFQPPKEILDQGMQKLTSIREELEALE</sequence>
<dbReference type="EMBL" id="JBHTAI010000029">
    <property type="protein sequence ID" value="MFC7153117.1"/>
    <property type="molecule type" value="Genomic_DNA"/>
</dbReference>
<keyword evidence="2" id="KW-1185">Reference proteome</keyword>
<dbReference type="Proteomes" id="UP001596378">
    <property type="component" value="Unassembled WGS sequence"/>
</dbReference>
<protein>
    <submittedName>
        <fullName evidence="1">Uncharacterized protein</fullName>
    </submittedName>
</protein>
<name>A0ABW2FNS1_9BACL</name>
<dbReference type="RefSeq" id="WP_378050184.1">
    <property type="nucleotide sequence ID" value="NZ_JBHMDN010000024.1"/>
</dbReference>
<proteinExistence type="predicted"/>
<gene>
    <name evidence="1" type="ORF">ACFQMJ_31650</name>
</gene>
<organism evidence="1 2">
    <name type="scientific">Cohnella cellulosilytica</name>
    <dbReference type="NCBI Taxonomy" id="986710"/>
    <lineage>
        <taxon>Bacteria</taxon>
        <taxon>Bacillati</taxon>
        <taxon>Bacillota</taxon>
        <taxon>Bacilli</taxon>
        <taxon>Bacillales</taxon>
        <taxon>Paenibacillaceae</taxon>
        <taxon>Cohnella</taxon>
    </lineage>
</organism>
<evidence type="ECO:0000313" key="2">
    <source>
        <dbReference type="Proteomes" id="UP001596378"/>
    </source>
</evidence>